<name>A0A6S7L6I2_PARCT</name>
<dbReference type="PROSITE" id="PS50001">
    <property type="entry name" value="SH2"/>
    <property type="match status" value="1"/>
</dbReference>
<dbReference type="SUPFAM" id="SSF55550">
    <property type="entry name" value="SH2 domain"/>
    <property type="match status" value="1"/>
</dbReference>
<feature type="region of interest" description="Disordered" evidence="2">
    <location>
        <begin position="1"/>
        <end position="118"/>
    </location>
</feature>
<evidence type="ECO:0000313" key="4">
    <source>
        <dbReference type="Proteomes" id="UP001152795"/>
    </source>
</evidence>
<comment type="caution">
    <text evidence="3">The sequence shown here is derived from an EMBL/GenBank/DDBJ whole genome shotgun (WGS) entry which is preliminary data.</text>
</comment>
<evidence type="ECO:0000256" key="1">
    <source>
        <dbReference type="ARBA" id="ARBA00022999"/>
    </source>
</evidence>
<feature type="compositionally biased region" description="Basic and acidic residues" evidence="2">
    <location>
        <begin position="253"/>
        <end position="277"/>
    </location>
</feature>
<feature type="compositionally biased region" description="Basic and acidic residues" evidence="2">
    <location>
        <begin position="207"/>
        <end position="221"/>
    </location>
</feature>
<evidence type="ECO:0000313" key="3">
    <source>
        <dbReference type="EMBL" id="CAB4028079.1"/>
    </source>
</evidence>
<sequence length="536" mass="61230">MKKVFGMINKKKGEDSDEEWPSYTDPTVLHATDPPSRNSRGILQPHYPPPRPCHSGNSPNPRRKNPDTAVVQGNKKPQLTENNRNSASNLVTCEPKRAPPRINVTKKLSSDAEDDYCDPIDVQRKDDFIQEMKSSKPIKDDYCEPWDSTIKTDATNVSSKKQGNSDDEHNEYLDPYDTGKEGIIEKRMSRGFVREFGVPHGKVSTTEQRRNAVDDPSKNSSDDYDTPWEWKQKIQMQQSRMKAPKPTAQRPKSNHEQDKQPSTKPTDDYDEPWEKKQSYLLKTQVPKPRSPVPLPRQTHPQSNDSQLYEQPWDAMNQPNGQQPQAEGVYETPWDATGGGAANGRASPRRFSQPASSMGGPVYINRKFSQPVIPSAPSDDYDTPWEYKNKQFGVMGPPKPIRLHEIANSQPVDPNLPLNQQSWYHGPLTRQQAEELLRGRQDCSYLVRNSESSRKDFSLSMKNNENFLHLKIVRQLDGQFILGQFSKPFMDIPKVIFHYSKNKLNIRGAEHKFLKHPVHGQPEYHTIEPEDDDGIDL</sequence>
<dbReference type="Pfam" id="PF00017">
    <property type="entry name" value="SH2"/>
    <property type="match status" value="1"/>
</dbReference>
<dbReference type="OrthoDB" id="5914531at2759"/>
<dbReference type="Proteomes" id="UP001152795">
    <property type="component" value="Unassembled WGS sequence"/>
</dbReference>
<dbReference type="PANTHER" id="PTHR15127:SF32">
    <property type="entry name" value="HEAVYWEIGHT, ISOFORM A"/>
    <property type="match status" value="1"/>
</dbReference>
<evidence type="ECO:0000256" key="2">
    <source>
        <dbReference type="SAM" id="MobiDB-lite"/>
    </source>
</evidence>
<dbReference type="InterPro" id="IPR051846">
    <property type="entry name" value="SH2_domain_adapters"/>
</dbReference>
<feature type="compositionally biased region" description="Polar residues" evidence="2">
    <location>
        <begin position="152"/>
        <end position="162"/>
    </location>
</feature>
<protein>
    <submittedName>
        <fullName evidence="3">Uncharacterized protein</fullName>
    </submittedName>
</protein>
<feature type="compositionally biased region" description="Basic and acidic residues" evidence="2">
    <location>
        <begin position="163"/>
        <end position="188"/>
    </location>
</feature>
<keyword evidence="4" id="KW-1185">Reference proteome</keyword>
<dbReference type="SMART" id="SM00252">
    <property type="entry name" value="SH2"/>
    <property type="match status" value="1"/>
</dbReference>
<dbReference type="AlphaFoldDB" id="A0A6S7L6I2"/>
<dbReference type="GO" id="GO:0001784">
    <property type="term" value="F:phosphotyrosine residue binding"/>
    <property type="evidence" value="ECO:0007669"/>
    <property type="project" value="TreeGrafter"/>
</dbReference>
<reference evidence="3" key="1">
    <citation type="submission" date="2020-04" db="EMBL/GenBank/DDBJ databases">
        <authorList>
            <person name="Alioto T."/>
            <person name="Alioto T."/>
            <person name="Gomez Garrido J."/>
        </authorList>
    </citation>
    <scope>NUCLEOTIDE SEQUENCE</scope>
    <source>
        <strain evidence="3">A484AB</strain>
    </source>
</reference>
<dbReference type="PRINTS" id="PR00401">
    <property type="entry name" value="SH2DOMAIN"/>
</dbReference>
<dbReference type="InterPro" id="IPR036860">
    <property type="entry name" value="SH2_dom_sf"/>
</dbReference>
<dbReference type="InterPro" id="IPR000980">
    <property type="entry name" value="SH2"/>
</dbReference>
<dbReference type="PANTHER" id="PTHR15127">
    <property type="entry name" value="HEAVYWEIGHT, ISOFORM A"/>
    <property type="match status" value="1"/>
</dbReference>
<feature type="compositionally biased region" description="Polar residues" evidence="2">
    <location>
        <begin position="75"/>
        <end position="91"/>
    </location>
</feature>
<proteinExistence type="predicted"/>
<keyword evidence="1" id="KW-0727">SH2 domain</keyword>
<accession>A0A6S7L6I2</accession>
<gene>
    <name evidence="3" type="ORF">PACLA_8A011885</name>
</gene>
<feature type="region of interest" description="Disordered" evidence="2">
    <location>
        <begin position="152"/>
        <end position="306"/>
    </location>
</feature>
<dbReference type="Gene3D" id="3.30.505.10">
    <property type="entry name" value="SH2 domain"/>
    <property type="match status" value="1"/>
</dbReference>
<dbReference type="EMBL" id="CACRXK020015231">
    <property type="protein sequence ID" value="CAB4028079.1"/>
    <property type="molecule type" value="Genomic_DNA"/>
</dbReference>
<organism evidence="3 4">
    <name type="scientific">Paramuricea clavata</name>
    <name type="common">Red gorgonian</name>
    <name type="synonym">Violescent sea-whip</name>
    <dbReference type="NCBI Taxonomy" id="317549"/>
    <lineage>
        <taxon>Eukaryota</taxon>
        <taxon>Metazoa</taxon>
        <taxon>Cnidaria</taxon>
        <taxon>Anthozoa</taxon>
        <taxon>Octocorallia</taxon>
        <taxon>Malacalcyonacea</taxon>
        <taxon>Plexauridae</taxon>
        <taxon>Paramuricea</taxon>
    </lineage>
</organism>